<evidence type="ECO:0000313" key="2">
    <source>
        <dbReference type="Proteomes" id="UP000821845"/>
    </source>
</evidence>
<name>A0ACB7SPG5_HYAAI</name>
<dbReference type="EMBL" id="CM023483">
    <property type="protein sequence ID" value="KAH6936500.1"/>
    <property type="molecule type" value="Genomic_DNA"/>
</dbReference>
<sequence length="97" mass="10585">MGCPGARAARLSYRASAPPGSQGPAVAPPSSTAKEEPKRELFETRRRLPHVYTANRASCRGTKDWFPGQTSYICRPARIASHGPDRLGPILRPSKTR</sequence>
<organism evidence="1 2">
    <name type="scientific">Hyalomma asiaticum</name>
    <name type="common">Tick</name>
    <dbReference type="NCBI Taxonomy" id="266040"/>
    <lineage>
        <taxon>Eukaryota</taxon>
        <taxon>Metazoa</taxon>
        <taxon>Ecdysozoa</taxon>
        <taxon>Arthropoda</taxon>
        <taxon>Chelicerata</taxon>
        <taxon>Arachnida</taxon>
        <taxon>Acari</taxon>
        <taxon>Parasitiformes</taxon>
        <taxon>Ixodida</taxon>
        <taxon>Ixodoidea</taxon>
        <taxon>Ixodidae</taxon>
        <taxon>Hyalomminae</taxon>
        <taxon>Hyalomma</taxon>
    </lineage>
</organism>
<protein>
    <submittedName>
        <fullName evidence="1">Uncharacterized protein</fullName>
    </submittedName>
</protein>
<comment type="caution">
    <text evidence="1">The sequence shown here is derived from an EMBL/GenBank/DDBJ whole genome shotgun (WGS) entry which is preliminary data.</text>
</comment>
<gene>
    <name evidence="1" type="ORF">HPB50_018241</name>
</gene>
<evidence type="ECO:0000313" key="1">
    <source>
        <dbReference type="EMBL" id="KAH6936500.1"/>
    </source>
</evidence>
<accession>A0ACB7SPG5</accession>
<reference evidence="1" key="1">
    <citation type="submission" date="2020-05" db="EMBL/GenBank/DDBJ databases">
        <title>Large-scale comparative analyses of tick genomes elucidate their genetic diversity and vector capacities.</title>
        <authorList>
            <person name="Jia N."/>
            <person name="Wang J."/>
            <person name="Shi W."/>
            <person name="Du L."/>
            <person name="Sun Y."/>
            <person name="Zhan W."/>
            <person name="Jiang J."/>
            <person name="Wang Q."/>
            <person name="Zhang B."/>
            <person name="Ji P."/>
            <person name="Sakyi L.B."/>
            <person name="Cui X."/>
            <person name="Yuan T."/>
            <person name="Jiang B."/>
            <person name="Yang W."/>
            <person name="Lam T.T.-Y."/>
            <person name="Chang Q."/>
            <person name="Ding S."/>
            <person name="Wang X."/>
            <person name="Zhu J."/>
            <person name="Ruan X."/>
            <person name="Zhao L."/>
            <person name="Wei J."/>
            <person name="Que T."/>
            <person name="Du C."/>
            <person name="Cheng J."/>
            <person name="Dai P."/>
            <person name="Han X."/>
            <person name="Huang E."/>
            <person name="Gao Y."/>
            <person name="Liu J."/>
            <person name="Shao H."/>
            <person name="Ye R."/>
            <person name="Li L."/>
            <person name="Wei W."/>
            <person name="Wang X."/>
            <person name="Wang C."/>
            <person name="Yang T."/>
            <person name="Huo Q."/>
            <person name="Li W."/>
            <person name="Guo W."/>
            <person name="Chen H."/>
            <person name="Zhou L."/>
            <person name="Ni X."/>
            <person name="Tian J."/>
            <person name="Zhou Y."/>
            <person name="Sheng Y."/>
            <person name="Liu T."/>
            <person name="Pan Y."/>
            <person name="Xia L."/>
            <person name="Li J."/>
            <person name="Zhao F."/>
            <person name="Cao W."/>
        </authorList>
    </citation>
    <scope>NUCLEOTIDE SEQUENCE</scope>
    <source>
        <strain evidence="1">Hyas-2018</strain>
    </source>
</reference>
<dbReference type="Proteomes" id="UP000821845">
    <property type="component" value="Chromosome 3"/>
</dbReference>
<proteinExistence type="predicted"/>
<keyword evidence="2" id="KW-1185">Reference proteome</keyword>